<sequence>MALRGLLLHVQQFGGSQLTPEGHRAPLADLLRSTTRSVNTQTPARPGELTGSTASSGPSSRESVSPPVPMAADTSRPPSDLQEGSRDSSPEQETGKLGTSPHINKFLAREPQMAAKRLTSSSWRTQGA</sequence>
<comment type="caution">
    <text evidence="3">The sequence shown here is derived from an EMBL/GenBank/DDBJ whole genome shotgun (WGS) entry which is preliminary data.</text>
</comment>
<feature type="compositionally biased region" description="Polar residues" evidence="2">
    <location>
        <begin position="32"/>
        <end position="43"/>
    </location>
</feature>
<keyword evidence="1" id="KW-0597">Phosphoprotein</keyword>
<evidence type="ECO:0000256" key="1">
    <source>
        <dbReference type="ARBA" id="ARBA00022553"/>
    </source>
</evidence>
<reference evidence="3 4" key="1">
    <citation type="submission" date="2023-02" db="EMBL/GenBank/DDBJ databases">
        <title>LHISI_Scaffold_Assembly.</title>
        <authorList>
            <person name="Stuart O.P."/>
            <person name="Cleave R."/>
            <person name="Magrath M.J.L."/>
            <person name="Mikheyev A.S."/>
        </authorList>
    </citation>
    <scope>NUCLEOTIDE SEQUENCE [LARGE SCALE GENOMIC DNA]</scope>
    <source>
        <strain evidence="3">Daus_M_001</strain>
        <tissue evidence="3">Leg muscle</tissue>
    </source>
</reference>
<evidence type="ECO:0000313" key="3">
    <source>
        <dbReference type="EMBL" id="KAJ8878573.1"/>
    </source>
</evidence>
<gene>
    <name evidence="3" type="ORF">PR048_019151</name>
</gene>
<evidence type="ECO:0000256" key="2">
    <source>
        <dbReference type="SAM" id="MobiDB-lite"/>
    </source>
</evidence>
<dbReference type="Proteomes" id="UP001159363">
    <property type="component" value="Chromosome 6"/>
</dbReference>
<accession>A0ABQ9H313</accession>
<dbReference type="Pfam" id="PF15388">
    <property type="entry name" value="FAM117"/>
    <property type="match status" value="1"/>
</dbReference>
<protein>
    <submittedName>
        <fullName evidence="3">Uncharacterized protein</fullName>
    </submittedName>
</protein>
<organism evidence="3 4">
    <name type="scientific">Dryococelus australis</name>
    <dbReference type="NCBI Taxonomy" id="614101"/>
    <lineage>
        <taxon>Eukaryota</taxon>
        <taxon>Metazoa</taxon>
        <taxon>Ecdysozoa</taxon>
        <taxon>Arthropoda</taxon>
        <taxon>Hexapoda</taxon>
        <taxon>Insecta</taxon>
        <taxon>Pterygota</taxon>
        <taxon>Neoptera</taxon>
        <taxon>Polyneoptera</taxon>
        <taxon>Phasmatodea</taxon>
        <taxon>Verophasmatodea</taxon>
        <taxon>Anareolatae</taxon>
        <taxon>Phasmatidae</taxon>
        <taxon>Eurycanthinae</taxon>
        <taxon>Dryococelus</taxon>
    </lineage>
</organism>
<feature type="region of interest" description="Disordered" evidence="2">
    <location>
        <begin position="16"/>
        <end position="128"/>
    </location>
</feature>
<feature type="compositionally biased region" description="Low complexity" evidence="2">
    <location>
        <begin position="55"/>
        <end position="65"/>
    </location>
</feature>
<evidence type="ECO:0000313" key="4">
    <source>
        <dbReference type="Proteomes" id="UP001159363"/>
    </source>
</evidence>
<keyword evidence="4" id="KW-1185">Reference proteome</keyword>
<feature type="compositionally biased region" description="Polar residues" evidence="2">
    <location>
        <begin position="118"/>
        <end position="128"/>
    </location>
</feature>
<name>A0ABQ9H313_9NEOP</name>
<dbReference type="InterPro" id="IPR026642">
    <property type="entry name" value="Glcci1/FAM117"/>
</dbReference>
<dbReference type="EMBL" id="JARBHB010000007">
    <property type="protein sequence ID" value="KAJ8878573.1"/>
    <property type="molecule type" value="Genomic_DNA"/>
</dbReference>
<proteinExistence type="predicted"/>